<reference evidence="2 3" key="1">
    <citation type="journal article" date="2020" name="Microorganisms">
        <title>Reliable Identification of Environmental Pseudomonas Isolates Using the rpoD Gene.</title>
        <authorList>
            <consortium name="The Broad Institute Genome Sequencing Platform"/>
            <person name="Girard L."/>
            <person name="Lood C."/>
            <person name="Rokni-Zadeh H."/>
            <person name="van Noort V."/>
            <person name="Lavigne R."/>
            <person name="De Mot R."/>
        </authorList>
    </citation>
    <scope>NUCLEOTIDE SEQUENCE [LARGE SCALE GENOMIC DNA]</scope>
    <source>
        <strain evidence="2 3">SWRI65</strain>
    </source>
</reference>
<sequence>MPSPTGITLSLSSKLTGVNALDSLLSGTYWAGVNWPFDGPTQLTYSFIEPNTSYFATNYSADNEYKAIYKLSDSQKSGIINALATWSAVANITFTQTTDDISNVGDLRFGGYALMGNEAAAWAYTPSNVPRGGDVWIGDPTVEYATRGTYDYMTFIHEIGHALGLKHPFSGNGVNPTILTPALDDVQFTVMSYNNNYAYQPMTPMVLDILAIQALYGANMSWQTGDNVYKWKAYEPVFETIWDAGGNDTIDASSQAAQVDINLNEGTYSTIGLPNLYAGSVFNSGLGIAYGAEIENAIGSNFNDTLRGNDLDNVLDGGTGVDTMYGGAGNDTYYVDNRDDRIYETGTSAGEVDAVFATTSYSLYINTNVENLTLLTNADLNGYGNDGKNVITGNAGNNLLDGYGGADTLIGGTGNDIYGVDNAGDVILETSTLASEIDTVRASVSWGLGNNLENLELTGSGNVNATGNNQNNILTGNAGDNVLDGLGGLDTLIGGAGNDAYVIEQAAELDLAKENANEGNDTLILNYSVQTNTLINLDSTALGNFENVTVNGSGAFDVQGNARDNVLTGNAFANTLTGGAGNDTYVINGLEDTLVERANEGRDQVRTYVTYSLGANLEDGQLLGDAAINLSGNELNNILTGNTGANILDGGLGADTLIGGAGNDIYMVDNAADVVVEGWTNDYDQVYSSTNFTLNVNLEALFLMGSGDLNGTGNSSENRITGNIGNNVLDGGYGADTLIGGLGNDTYVVDNASDQIVEWANEGYDVVRSSVSYALGANIEDASLLGNAAINLEGNELNNVLTGNSGDNTLNGGIGADTMSGGAGVDTYYVDNVGDVIIETDASPTAYDRVFSSIDYTLGGNVENLLFVGTANLRGIGSAVANRMTGNAGDNYLDGGLGADTLMGGLGNDTYVVDNVGDTVSETSTLASEIDSVWSSVDWTLAANLENLFLAGTANLNGTGNELNNSLAGNSGNNVLDGGTGNDTLNGGLGADTLLGGAGYDTYIVDNAADIISENGALAYEIDTVWSSVDWTLGTNLEYLFLAGNANLNGTGNSLNNLLTGNSGNNVLDGGLGADALAGGAGNDTYIVDNLGDSISETSNLAGEIDTVRASVDWTLSANLENLVLTGNAINGTGNELDNVLTGNSGDNTLNGGIGADTMSGGAGVDTYYVDNVGDVIIETDASPTAYDRVFSSIDYTLGGNVENLLFVGTANLRGIGSAVANRMTGNAGDNYLDGGLGADTLMGGLGNDTYVVDNAADVISENGALTYEIDTVWSSVDWTLGTNLEYLFLAGNANLNGTGNSLNNLLTGNSGNNVLDGGLGADALAGGAGNDTYIVDNLGDSISETSNLAGEIDTVRASVDWTLSANLENLVLTGNAINGTGNELDNVLTGNSGDNTLNGGIGADTMSGGAGVDTYYVDNVGDVIIETDASPTAYDRVFSSIDYTLGGNVENLLFVGTANLRGIGSAVANRMTGNAGDNYLDGGLGADTLMGGLGNDTYVVDNAGDTVSETSALANEIDTVRSSVNWTLGANLENLVLTGSANLAGTGNELNNSLTGNSGNNVLDGGAGNDTLNGGLGADTLLGGAGYDTYIVDNAADIISENGALAYEIDTVWSSVDWTLGTNLEYLFLAGNANLNGTGNSLNNLLTGNSGNNVLDGGLGADALAGGAGNDTYIVDNLGDSISETSNLAGEIDTVRASVDWTLSANLENLVLTGNAINGTGNELDNVLTGNSGDNTLNGGIGADTMSGGAGVDTYYVDNVGDVIIETDASPTAYDRVFSSIDYTLGGNVENLLFVGTANLRGIGSAVANRMTGNAGDNYLDGGLGADTLMGGLGNDTYVVDNAGDTVSETSALANEIDTVRSSVNWTLGANLENLVLTGSANLVGTGNELNNELHGNNGNSTLYGGAGDDNLIGGLGNDIMIGGDGSDRYHVNNIGDQVIETDASPTAIDEVIATIDYALGVNLENLTLTGTADLNGTGNGYNNVITGNSGNNVLDGDLGTDTLIGGLGNDTYIVDNVGDTIVEKSTSPSEIDTVRSSINWILGANLENLVLTGSAIRGTGNDLNNMLTGNSENNTLQGGAGDDILDGGSGSDLLMGGAGSDTYYVDDDFDVVMDMGGEADDVDQVMSSVNYTLGSDLENLTLVGIADLNGTGNEKNNVLTGNDGNNTLNGGDGNDILNGGAGMDTMIGGSGDDTYILDKSIELSRVKEAADSGQDWVVIDFSTENQTSFINLDTPYLKYVENLKINGTGAFTLWGNAFDNKLIGNADDNIMDGGSGDDLLDGGAGADRLVGGPGKDTLIGGTGSDQFAFTHLEHMGLGSSRDVINDFNSLEGDKIDFRMLDANLLQNGINTFSFIGADTFTGAGQLRFVDHILSGNVSGNAGADFEIQLLGVNSFSANDLMA</sequence>
<dbReference type="RefSeq" id="WP_217844293.1">
    <property type="nucleotide sequence ID" value="NZ_CP077091.1"/>
</dbReference>
<dbReference type="PROSITE" id="PS00330">
    <property type="entry name" value="HEMOLYSIN_CALCIUM"/>
    <property type="match status" value="4"/>
</dbReference>
<dbReference type="SMART" id="SM00235">
    <property type="entry name" value="ZnMc"/>
    <property type="match status" value="1"/>
</dbReference>
<evidence type="ECO:0000313" key="2">
    <source>
        <dbReference type="EMBL" id="QXI16962.1"/>
    </source>
</evidence>
<feature type="domain" description="Peptidase metallopeptidase" evidence="1">
    <location>
        <begin position="31"/>
        <end position="201"/>
    </location>
</feature>
<dbReference type="GO" id="GO:0006508">
    <property type="term" value="P:proteolysis"/>
    <property type="evidence" value="ECO:0007669"/>
    <property type="project" value="InterPro"/>
</dbReference>
<dbReference type="PANTHER" id="PTHR38340">
    <property type="entry name" value="S-LAYER PROTEIN"/>
    <property type="match status" value="1"/>
</dbReference>
<organism evidence="2 3">
    <name type="scientific">Pseudomonas hamedanensis</name>
    <dbReference type="NCBI Taxonomy" id="2745504"/>
    <lineage>
        <taxon>Bacteria</taxon>
        <taxon>Pseudomonadati</taxon>
        <taxon>Pseudomonadota</taxon>
        <taxon>Gammaproteobacteria</taxon>
        <taxon>Pseudomonadales</taxon>
        <taxon>Pseudomonadaceae</taxon>
        <taxon>Pseudomonas</taxon>
    </lineage>
</organism>
<dbReference type="CDD" id="cd04277">
    <property type="entry name" value="ZnMc_serralysin_like"/>
    <property type="match status" value="1"/>
</dbReference>
<evidence type="ECO:0000259" key="1">
    <source>
        <dbReference type="SMART" id="SM00235"/>
    </source>
</evidence>
<dbReference type="InterPro" id="IPR006026">
    <property type="entry name" value="Peptidase_Metallo"/>
</dbReference>
<dbReference type="EMBL" id="CP077091">
    <property type="protein sequence ID" value="QXI16962.1"/>
    <property type="molecule type" value="Genomic_DNA"/>
</dbReference>
<dbReference type="InterPro" id="IPR050557">
    <property type="entry name" value="RTX_toxin/Mannuronan_C5-epim"/>
</dbReference>
<dbReference type="InterPro" id="IPR034033">
    <property type="entry name" value="Serralysin-like"/>
</dbReference>
<dbReference type="GO" id="GO:0005509">
    <property type="term" value="F:calcium ion binding"/>
    <property type="evidence" value="ECO:0007669"/>
    <property type="project" value="InterPro"/>
</dbReference>
<dbReference type="GO" id="GO:0008237">
    <property type="term" value="F:metallopeptidase activity"/>
    <property type="evidence" value="ECO:0007669"/>
    <property type="project" value="InterPro"/>
</dbReference>
<dbReference type="Proteomes" id="UP000631521">
    <property type="component" value="Chromosome"/>
</dbReference>
<keyword evidence="3" id="KW-1185">Reference proteome</keyword>
<reference evidence="2 3" key="2">
    <citation type="journal article" date="2021" name="Microorganisms">
        <title>The Ever-Expanding Pseudomonas Genus: Description of 43 New Species and Partition of the Pseudomonas putida Group.</title>
        <authorList>
            <person name="Girard L."/>
            <person name="Lood C."/>
            <person name="Hofte M."/>
            <person name="Vandamme P."/>
            <person name="Rokni-Zadeh H."/>
            <person name="van Noort V."/>
            <person name="Lavigne R."/>
            <person name="De Mot R."/>
        </authorList>
    </citation>
    <scope>NUCLEOTIDE SEQUENCE [LARGE SCALE GENOMIC DNA]</scope>
    <source>
        <strain evidence="2 3">SWRI65</strain>
    </source>
</reference>
<protein>
    <submittedName>
        <fullName evidence="2">Calcium-binding protein</fullName>
    </submittedName>
</protein>
<dbReference type="Pfam" id="PF00353">
    <property type="entry name" value="HemolysinCabind"/>
    <property type="match status" value="24"/>
</dbReference>
<dbReference type="GO" id="GO:0005615">
    <property type="term" value="C:extracellular space"/>
    <property type="evidence" value="ECO:0007669"/>
    <property type="project" value="InterPro"/>
</dbReference>
<dbReference type="KEGG" id="phv:HU739_024190"/>
<accession>A0A9E6NYV3</accession>
<dbReference type="GO" id="GO:0008270">
    <property type="term" value="F:zinc ion binding"/>
    <property type="evidence" value="ECO:0007669"/>
    <property type="project" value="InterPro"/>
</dbReference>
<evidence type="ECO:0000313" key="3">
    <source>
        <dbReference type="Proteomes" id="UP000631521"/>
    </source>
</evidence>
<proteinExistence type="predicted"/>
<dbReference type="InterPro" id="IPR001343">
    <property type="entry name" value="Hemolysn_Ca-bd"/>
</dbReference>
<name>A0A9E6NYV3_9PSED</name>
<gene>
    <name evidence="2" type="ORF">HU739_024190</name>
</gene>
<dbReference type="InterPro" id="IPR018511">
    <property type="entry name" value="Hemolysin-typ_Ca-bd_CS"/>
</dbReference>
<dbReference type="PANTHER" id="PTHR38340:SF1">
    <property type="entry name" value="S-LAYER PROTEIN"/>
    <property type="match status" value="1"/>
</dbReference>